<sequence>LFLMFLYLWLYQLIDLIVVSTYSQTVGTFVEYVDRPVVNGREQNVHVLIFERLVSLVVSCRSFDSSVFRDSCGKSSPAEVLFCSTSTFITSFPFVIPTSSNVLIHGSSGTCSSSNGSDRELKVSSLGSFECVLATVFSSSERLLSILSSISRDCILGPPQKSARLSGFEIPLDCFDCSFGVIK</sequence>
<protein>
    <submittedName>
        <fullName evidence="2">Secreted protein</fullName>
    </submittedName>
</protein>
<name>A0A0R3Q7T5_9BILA</name>
<dbReference type="AlphaFoldDB" id="A0A0R3Q7T5"/>
<keyword evidence="1" id="KW-0732">Signal</keyword>
<evidence type="ECO:0000313" key="2">
    <source>
        <dbReference type="WBParaSite" id="BTMF_0000238901-mRNA-1"/>
    </source>
</evidence>
<dbReference type="WBParaSite" id="BTMF_0000238901-mRNA-1">
    <property type="protein sequence ID" value="BTMF_0000238901-mRNA-1"/>
    <property type="gene ID" value="BTMF_0000238901"/>
</dbReference>
<feature type="signal peptide" evidence="1">
    <location>
        <begin position="1"/>
        <end position="21"/>
    </location>
</feature>
<evidence type="ECO:0000256" key="1">
    <source>
        <dbReference type="SAM" id="SignalP"/>
    </source>
</evidence>
<reference evidence="2" key="1">
    <citation type="submission" date="2017-02" db="UniProtKB">
        <authorList>
            <consortium name="WormBaseParasite"/>
        </authorList>
    </citation>
    <scope>IDENTIFICATION</scope>
</reference>
<accession>A0A0R3Q7T5</accession>
<proteinExistence type="predicted"/>
<feature type="chain" id="PRO_5006446864" evidence="1">
    <location>
        <begin position="22"/>
        <end position="183"/>
    </location>
</feature>
<organism evidence="2">
    <name type="scientific">Brugia timori</name>
    <dbReference type="NCBI Taxonomy" id="42155"/>
    <lineage>
        <taxon>Eukaryota</taxon>
        <taxon>Metazoa</taxon>
        <taxon>Ecdysozoa</taxon>
        <taxon>Nematoda</taxon>
        <taxon>Chromadorea</taxon>
        <taxon>Rhabditida</taxon>
        <taxon>Spirurina</taxon>
        <taxon>Spiruromorpha</taxon>
        <taxon>Filarioidea</taxon>
        <taxon>Onchocercidae</taxon>
        <taxon>Brugia</taxon>
    </lineage>
</organism>